<organism evidence="1 2">
    <name type="scientific">Ziziphus jujuba var. spinosa</name>
    <dbReference type="NCBI Taxonomy" id="714518"/>
    <lineage>
        <taxon>Eukaryota</taxon>
        <taxon>Viridiplantae</taxon>
        <taxon>Streptophyta</taxon>
        <taxon>Embryophyta</taxon>
        <taxon>Tracheophyta</taxon>
        <taxon>Spermatophyta</taxon>
        <taxon>Magnoliopsida</taxon>
        <taxon>eudicotyledons</taxon>
        <taxon>Gunneridae</taxon>
        <taxon>Pentapetalae</taxon>
        <taxon>rosids</taxon>
        <taxon>fabids</taxon>
        <taxon>Rosales</taxon>
        <taxon>Rhamnaceae</taxon>
        <taxon>Paliureae</taxon>
        <taxon>Ziziphus</taxon>
    </lineage>
</organism>
<proteinExistence type="predicted"/>
<dbReference type="Proteomes" id="UP000813462">
    <property type="component" value="Unassembled WGS sequence"/>
</dbReference>
<dbReference type="PROSITE" id="PS51257">
    <property type="entry name" value="PROKAR_LIPOPROTEIN"/>
    <property type="match status" value="1"/>
</dbReference>
<protein>
    <submittedName>
        <fullName evidence="1">Uncharacterized protein</fullName>
    </submittedName>
</protein>
<dbReference type="EMBL" id="JAEACU010000005">
    <property type="protein sequence ID" value="KAH7529488.1"/>
    <property type="molecule type" value="Genomic_DNA"/>
</dbReference>
<dbReference type="AlphaFoldDB" id="A0A978VGJ9"/>
<evidence type="ECO:0000313" key="2">
    <source>
        <dbReference type="Proteomes" id="UP000813462"/>
    </source>
</evidence>
<gene>
    <name evidence="1" type="ORF">FEM48_Zijuj05G0189300</name>
</gene>
<name>A0A978VGJ9_ZIZJJ</name>
<sequence length="118" mass="13393">MINKYIFGTVPLGRLQISLPVLISACRKWEMIQLMEMGLLASLLRMDPKRLPSFMKAALDSFPIASIYTSTDGLVTFRNTFDQGSNHFGIDINFIYSPNAIEINRRLNDGSRLHVIFP</sequence>
<accession>A0A978VGJ9</accession>
<evidence type="ECO:0000313" key="1">
    <source>
        <dbReference type="EMBL" id="KAH7529488.1"/>
    </source>
</evidence>
<reference evidence="1" key="1">
    <citation type="journal article" date="2021" name="Front. Plant Sci.">
        <title>Chromosome-Scale Genome Assembly for Chinese Sour Jujube and Insights Into Its Genome Evolution and Domestication Signature.</title>
        <authorList>
            <person name="Shen L.-Y."/>
            <person name="Luo H."/>
            <person name="Wang X.-L."/>
            <person name="Wang X.-M."/>
            <person name="Qiu X.-J."/>
            <person name="Liu H."/>
            <person name="Zhou S.-S."/>
            <person name="Jia K.-H."/>
            <person name="Nie S."/>
            <person name="Bao Y.-T."/>
            <person name="Zhang R.-G."/>
            <person name="Yun Q.-Z."/>
            <person name="Chai Y.-H."/>
            <person name="Lu J.-Y."/>
            <person name="Li Y."/>
            <person name="Zhao S.-W."/>
            <person name="Mao J.-F."/>
            <person name="Jia S.-G."/>
            <person name="Mao Y.-M."/>
        </authorList>
    </citation>
    <scope>NUCLEOTIDE SEQUENCE</scope>
    <source>
        <strain evidence="1">AT0</strain>
        <tissue evidence="1">Leaf</tissue>
    </source>
</reference>
<comment type="caution">
    <text evidence="1">The sequence shown here is derived from an EMBL/GenBank/DDBJ whole genome shotgun (WGS) entry which is preliminary data.</text>
</comment>